<reference evidence="1 2" key="1">
    <citation type="submission" date="2020-12" db="EMBL/GenBank/DDBJ databases">
        <title>Comparative genome analysis of fungal antagonists Marinomonas ostreistagni 398 and M. spartinae 468.</title>
        <authorList>
            <person name="Fields J.L."/>
            <person name="Mavrodi O.V."/>
            <person name="Biber P.D."/>
            <person name="Indest K.J."/>
            <person name="Mavrodi D.V."/>
        </authorList>
    </citation>
    <scope>NUCLEOTIDE SEQUENCE [LARGE SCALE GENOMIC DNA]</scope>
    <source>
        <strain evidence="1 2">USM7</strain>
    </source>
</reference>
<dbReference type="Proteomes" id="UP000598488">
    <property type="component" value="Unassembled WGS sequence"/>
</dbReference>
<keyword evidence="2" id="KW-1185">Reference proteome</keyword>
<proteinExistence type="predicted"/>
<evidence type="ECO:0000313" key="2">
    <source>
        <dbReference type="Proteomes" id="UP000598488"/>
    </source>
</evidence>
<accession>A0ABS0ZEM2</accession>
<dbReference type="RefSeq" id="WP_199463706.1">
    <property type="nucleotide sequence ID" value="NZ_JAEMUH010000016.1"/>
</dbReference>
<dbReference type="Pfam" id="PF11528">
    <property type="entry name" value="DUF3224"/>
    <property type="match status" value="1"/>
</dbReference>
<dbReference type="InterPro" id="IPR021607">
    <property type="entry name" value="DUF3224"/>
</dbReference>
<sequence length="336" mass="37850">MIISGVFTVKALPQESHLKSSHGMVFRRLGVEKDYSGELVATGHCELLSINTPTEGSAAYVALEHITGYVCGRYGSFVTQETASLYLGEESNIQTVVADSGTGELSGLTGTLHTKREGEQYYYEFDFDFKTESITKLNQNLINDEDKDRQMESILGPEFVTSWFAIHSLENGGLVDQHFYPNGIMGTGIATKQLTHYTELFPMNDVFTLYELVMFTRESLHPDMDEASKHRFIKEFGAISTILNVYAPYCIQNKVNPCDIIEVPASVEDLGGKCLLFVEYHALKGKMKQSFGMMLIMEVYHSEMAYAKRNGSKKLIDRLKLHKHYPYFGLDRPPVV</sequence>
<protein>
    <submittedName>
        <fullName evidence="1">DUF3224 domain-containing protein</fullName>
    </submittedName>
</protein>
<comment type="caution">
    <text evidence="1">The sequence shown here is derived from an EMBL/GenBank/DDBJ whole genome shotgun (WGS) entry which is preliminary data.</text>
</comment>
<dbReference type="Gene3D" id="2.40.350.10">
    <property type="entry name" value="SO1590-like"/>
    <property type="match status" value="1"/>
</dbReference>
<dbReference type="SUPFAM" id="SSF159238">
    <property type="entry name" value="SO1590-like"/>
    <property type="match status" value="1"/>
</dbReference>
<gene>
    <name evidence="1" type="ORF">JHD44_15650</name>
</gene>
<dbReference type="InterPro" id="IPR023159">
    <property type="entry name" value="SO1590-like_sf"/>
</dbReference>
<dbReference type="EMBL" id="JAEMUH010000016">
    <property type="protein sequence ID" value="MBJ7552124.1"/>
    <property type="molecule type" value="Genomic_DNA"/>
</dbReference>
<evidence type="ECO:0000313" key="1">
    <source>
        <dbReference type="EMBL" id="MBJ7552124.1"/>
    </source>
</evidence>
<organism evidence="1 2">
    <name type="scientific">Marinomonas ostreistagni</name>
    <dbReference type="NCBI Taxonomy" id="359209"/>
    <lineage>
        <taxon>Bacteria</taxon>
        <taxon>Pseudomonadati</taxon>
        <taxon>Pseudomonadota</taxon>
        <taxon>Gammaproteobacteria</taxon>
        <taxon>Oceanospirillales</taxon>
        <taxon>Oceanospirillaceae</taxon>
        <taxon>Marinomonas</taxon>
    </lineage>
</organism>
<name>A0ABS0ZEM2_9GAMM</name>